<dbReference type="GO" id="GO:0003723">
    <property type="term" value="F:RNA binding"/>
    <property type="evidence" value="ECO:0007669"/>
    <property type="project" value="UniProtKB-KW"/>
</dbReference>
<accession>A0A8H5H2P9</accession>
<protein>
    <recommendedName>
        <fullName evidence="2">Integrase catalytic domain-containing protein</fullName>
    </recommendedName>
</protein>
<dbReference type="GO" id="GO:0005634">
    <property type="term" value="C:nucleus"/>
    <property type="evidence" value="ECO:0007669"/>
    <property type="project" value="UniProtKB-ARBA"/>
</dbReference>
<dbReference type="InterPro" id="IPR001584">
    <property type="entry name" value="Integrase_cat-core"/>
</dbReference>
<dbReference type="OrthoDB" id="3353107at2759"/>
<dbReference type="PANTHER" id="PTHR46791">
    <property type="entry name" value="EXPRESSED PROTEIN"/>
    <property type="match status" value="1"/>
</dbReference>
<gene>
    <name evidence="3" type="ORF">D9615_009384</name>
</gene>
<keyword evidence="4" id="KW-1185">Reference proteome</keyword>
<evidence type="ECO:0000256" key="1">
    <source>
        <dbReference type="ARBA" id="ARBA00022884"/>
    </source>
</evidence>
<dbReference type="Gene3D" id="3.30.420.10">
    <property type="entry name" value="Ribonuclease H-like superfamily/Ribonuclease H"/>
    <property type="match status" value="1"/>
</dbReference>
<evidence type="ECO:0000313" key="3">
    <source>
        <dbReference type="EMBL" id="KAF5375694.1"/>
    </source>
</evidence>
<evidence type="ECO:0000259" key="2">
    <source>
        <dbReference type="PROSITE" id="PS50994"/>
    </source>
</evidence>
<sequence>MAIPLHNVGVAFQELCTAADLALRTQVGDAARLGEQKRLCLEFQGALRTHAHLLSAQDYQIVNHSIERMVTALDEATATSTDFPDAPAVVFGGRIHDGKPGHPRIDIRPDDLASLSIGRATHKQIANIYGCSARTIRRRLLEHNLSTPGPPVYTQELQPDGSIERTYSSGVCSDLSRLSDAELDQLILDVYEQFPSFGRRMIDGYLSCLGERVPRQRILDSYLRVIGPTTSTFGTRRIQRRVYSVPGPNSLWHHDGQHGLIRWKIVIHAFIDGFSRLLLGIRTSNNNWSGTVLRLFEDITAIFGYPSRVRGDHGTENLLVAAKMEQVRGEGRGSYIWGRSVHNIRIERLWVDVTRGFGKKWKDFLRILEVHDQLNVDLDAHIWLLQHLFLNAINHDAQTWADAWNHHTLSRRNESHRSPHDMFLSGMIENGQRGIQLGELIDDEDYAGFGIDWDDIHNDRTRAHHDEFNADDGDPSNPFLSNHPDHFSHIDVPDARCPFSPEQLMLFEAQLRTNLNAARGDMQSRRLLWIDALDIATAILRT</sequence>
<comment type="caution">
    <text evidence="3">The sequence shown here is derived from an EMBL/GenBank/DDBJ whole genome shotgun (WGS) entry which is preliminary data.</text>
</comment>
<dbReference type="InterPro" id="IPR058913">
    <property type="entry name" value="Integrase_dom_put"/>
</dbReference>
<name>A0A8H5H2P9_9AGAR</name>
<dbReference type="SUPFAM" id="SSF53098">
    <property type="entry name" value="Ribonuclease H-like"/>
    <property type="match status" value="1"/>
</dbReference>
<dbReference type="AlphaFoldDB" id="A0A8H5H2P9"/>
<dbReference type="GO" id="GO:0015074">
    <property type="term" value="P:DNA integration"/>
    <property type="evidence" value="ECO:0007669"/>
    <property type="project" value="InterPro"/>
</dbReference>
<dbReference type="PANTHER" id="PTHR46791:SF5">
    <property type="entry name" value="CLR5 DOMAIN-CONTAINING PROTEIN-RELATED"/>
    <property type="match status" value="1"/>
</dbReference>
<dbReference type="Pfam" id="PF24764">
    <property type="entry name" value="rva_4"/>
    <property type="match status" value="1"/>
</dbReference>
<dbReference type="InterPro" id="IPR012337">
    <property type="entry name" value="RNaseH-like_sf"/>
</dbReference>
<evidence type="ECO:0000313" key="4">
    <source>
        <dbReference type="Proteomes" id="UP000565441"/>
    </source>
</evidence>
<dbReference type="EMBL" id="JAACJP010000032">
    <property type="protein sequence ID" value="KAF5375694.1"/>
    <property type="molecule type" value="Genomic_DNA"/>
</dbReference>
<feature type="domain" description="Integrase catalytic" evidence="2">
    <location>
        <begin position="242"/>
        <end position="327"/>
    </location>
</feature>
<dbReference type="PROSITE" id="PS50994">
    <property type="entry name" value="INTEGRASE"/>
    <property type="match status" value="1"/>
</dbReference>
<reference evidence="3 4" key="1">
    <citation type="journal article" date="2020" name="ISME J.">
        <title>Uncovering the hidden diversity of litter-decomposition mechanisms in mushroom-forming fungi.</title>
        <authorList>
            <person name="Floudas D."/>
            <person name="Bentzer J."/>
            <person name="Ahren D."/>
            <person name="Johansson T."/>
            <person name="Persson P."/>
            <person name="Tunlid A."/>
        </authorList>
    </citation>
    <scope>NUCLEOTIDE SEQUENCE [LARGE SCALE GENOMIC DNA]</scope>
    <source>
        <strain evidence="3 4">CBS 661.87</strain>
    </source>
</reference>
<dbReference type="Proteomes" id="UP000565441">
    <property type="component" value="Unassembled WGS sequence"/>
</dbReference>
<dbReference type="InterPro" id="IPR036397">
    <property type="entry name" value="RNaseH_sf"/>
</dbReference>
<organism evidence="3 4">
    <name type="scientific">Tricholomella constricta</name>
    <dbReference type="NCBI Taxonomy" id="117010"/>
    <lineage>
        <taxon>Eukaryota</taxon>
        <taxon>Fungi</taxon>
        <taxon>Dikarya</taxon>
        <taxon>Basidiomycota</taxon>
        <taxon>Agaricomycotina</taxon>
        <taxon>Agaricomycetes</taxon>
        <taxon>Agaricomycetidae</taxon>
        <taxon>Agaricales</taxon>
        <taxon>Tricholomatineae</taxon>
        <taxon>Lyophyllaceae</taxon>
        <taxon>Tricholomella</taxon>
    </lineage>
</organism>
<keyword evidence="1" id="KW-0694">RNA-binding</keyword>
<proteinExistence type="predicted"/>